<protein>
    <submittedName>
        <fullName evidence="4">Reverse transcriptase domain-containing protein</fullName>
    </submittedName>
</protein>
<dbReference type="AlphaFoldDB" id="A0A183G492"/>
<sequence length="207" mass="23495">MEVQVVAEKKVPECWRQNTTIPICKKKGSQADCSSCRPIRLLRHSMKIFERIVDGRIRDIVQFSSNQCGFVADCGTVDAIHVARLLIEKHREKQKSVHIAFLDLEKAFDRVPREVIYSKLAGPEKIFVISRVASYPEHYNGWGLYYALRQHGIPEELIEWVLILYSCPKSRVQAAAGTSMEFPISVGVHQRFALSPLLFVVVIGSIT</sequence>
<dbReference type="PROSITE" id="PS50878">
    <property type="entry name" value="RT_POL"/>
    <property type="match status" value="1"/>
</dbReference>
<feature type="domain" description="Reverse transcriptase" evidence="1">
    <location>
        <begin position="4"/>
        <end position="207"/>
    </location>
</feature>
<evidence type="ECO:0000313" key="3">
    <source>
        <dbReference type="Proteomes" id="UP000050761"/>
    </source>
</evidence>
<dbReference type="WBParaSite" id="HPBE_0001631501-mRNA-1">
    <property type="protein sequence ID" value="HPBE_0001631501-mRNA-1"/>
    <property type="gene ID" value="HPBE_0001631501"/>
</dbReference>
<dbReference type="PANTHER" id="PTHR19446">
    <property type="entry name" value="REVERSE TRANSCRIPTASES"/>
    <property type="match status" value="1"/>
</dbReference>
<reference evidence="4" key="2">
    <citation type="submission" date="2019-09" db="UniProtKB">
        <authorList>
            <consortium name="WormBaseParasite"/>
        </authorList>
    </citation>
    <scope>IDENTIFICATION</scope>
</reference>
<dbReference type="EMBL" id="UZAH01029347">
    <property type="protein sequence ID" value="VDP05534.1"/>
    <property type="molecule type" value="Genomic_DNA"/>
</dbReference>
<proteinExistence type="predicted"/>
<gene>
    <name evidence="2" type="ORF">HPBE_LOCUS16314</name>
</gene>
<name>A0A183G492_HELPZ</name>
<accession>A0A183G492</accession>
<dbReference type="Pfam" id="PF00078">
    <property type="entry name" value="RVT_1"/>
    <property type="match status" value="1"/>
</dbReference>
<dbReference type="CDD" id="cd01650">
    <property type="entry name" value="RT_nLTR_like"/>
    <property type="match status" value="1"/>
</dbReference>
<accession>A0A3P8BJK3</accession>
<reference evidence="2 3" key="1">
    <citation type="submission" date="2018-11" db="EMBL/GenBank/DDBJ databases">
        <authorList>
            <consortium name="Pathogen Informatics"/>
        </authorList>
    </citation>
    <scope>NUCLEOTIDE SEQUENCE [LARGE SCALE GENOMIC DNA]</scope>
</reference>
<organism evidence="3 4">
    <name type="scientific">Heligmosomoides polygyrus</name>
    <name type="common">Parasitic roundworm</name>
    <dbReference type="NCBI Taxonomy" id="6339"/>
    <lineage>
        <taxon>Eukaryota</taxon>
        <taxon>Metazoa</taxon>
        <taxon>Ecdysozoa</taxon>
        <taxon>Nematoda</taxon>
        <taxon>Chromadorea</taxon>
        <taxon>Rhabditida</taxon>
        <taxon>Rhabditina</taxon>
        <taxon>Rhabditomorpha</taxon>
        <taxon>Strongyloidea</taxon>
        <taxon>Heligmosomidae</taxon>
        <taxon>Heligmosomoides</taxon>
    </lineage>
</organism>
<evidence type="ECO:0000259" key="1">
    <source>
        <dbReference type="PROSITE" id="PS50878"/>
    </source>
</evidence>
<keyword evidence="3" id="KW-1185">Reference proteome</keyword>
<dbReference type="InterPro" id="IPR000477">
    <property type="entry name" value="RT_dom"/>
</dbReference>
<dbReference type="OrthoDB" id="5845191at2759"/>
<dbReference type="Proteomes" id="UP000050761">
    <property type="component" value="Unassembled WGS sequence"/>
</dbReference>
<evidence type="ECO:0000313" key="2">
    <source>
        <dbReference type="EMBL" id="VDP05534.1"/>
    </source>
</evidence>
<evidence type="ECO:0000313" key="4">
    <source>
        <dbReference type="WBParaSite" id="HPBE_0001631501-mRNA-1"/>
    </source>
</evidence>